<evidence type="ECO:0000313" key="3">
    <source>
        <dbReference type="EMBL" id="EYU45385.1"/>
    </source>
</evidence>
<dbReference type="GO" id="GO:0004672">
    <property type="term" value="F:protein kinase activity"/>
    <property type="evidence" value="ECO:0007669"/>
    <property type="project" value="InterPro"/>
</dbReference>
<accession>A0A022S289</accession>
<dbReference type="Proteomes" id="UP000030748">
    <property type="component" value="Unassembled WGS sequence"/>
</dbReference>
<sequence length="468" mass="52495">MGRSPAEEKEPALRLTNDNGSFRNDGNGAPPPTMFFEMGWRVGDRSKDQKEKRRMMMLLSADYLSFSSNVCFLREFNRSFGLDSRRRRKIGRCCRATLITNSESFEVGRLIGSYGFMNITSYSGFQSGMGMEFVPEDVGRFRAQDVGEGSVNIRLYEGRIAQGPLRGTSVIFKVYPGQQVGGFEADSMAANELSAHASLQSNSKAVACQNIQVLLGGFETKTGEQWLAFRNDGKYTAADYAKVASEKMSKISDLGGQRNWNPFEKDETVKRRRYFVTKLLQGTIRGLAYMHDHDRLHQSLGPASVVLNTMAEKEASYLIPRLRDLAFSVDVRYSEIEGDTRTLSEGLWRRASVAGAFTLMEKRAFGIADDIYEAGLLFAYMAFIPFCEAGVMDSLSLRRLLENTFKLDVQAMREYCLADDRLLEAVKFLDLGDGAGWELLQAMLNGDFRQRPIAEAVLNHRFLAGAFV</sequence>
<dbReference type="GO" id="GO:0009507">
    <property type="term" value="C:chloroplast"/>
    <property type="evidence" value="ECO:0000318"/>
    <property type="project" value="GO_Central"/>
</dbReference>
<evidence type="ECO:0000256" key="1">
    <source>
        <dbReference type="SAM" id="MobiDB-lite"/>
    </source>
</evidence>
<dbReference type="PROSITE" id="PS50011">
    <property type="entry name" value="PROTEIN_KINASE_DOM"/>
    <property type="match status" value="1"/>
</dbReference>
<dbReference type="GO" id="GO:0005524">
    <property type="term" value="F:ATP binding"/>
    <property type="evidence" value="ECO:0007669"/>
    <property type="project" value="InterPro"/>
</dbReference>
<dbReference type="STRING" id="4155.A0A022S289"/>
<keyword evidence="4" id="KW-1185">Reference proteome</keyword>
<dbReference type="eggNOG" id="ENOG502QRC4">
    <property type="taxonomic scope" value="Eukaryota"/>
</dbReference>
<organism evidence="3 4">
    <name type="scientific">Erythranthe guttata</name>
    <name type="common">Yellow monkey flower</name>
    <name type="synonym">Mimulus guttatus</name>
    <dbReference type="NCBI Taxonomy" id="4155"/>
    <lineage>
        <taxon>Eukaryota</taxon>
        <taxon>Viridiplantae</taxon>
        <taxon>Streptophyta</taxon>
        <taxon>Embryophyta</taxon>
        <taxon>Tracheophyta</taxon>
        <taxon>Spermatophyta</taxon>
        <taxon>Magnoliopsida</taxon>
        <taxon>eudicotyledons</taxon>
        <taxon>Gunneridae</taxon>
        <taxon>Pentapetalae</taxon>
        <taxon>asterids</taxon>
        <taxon>lamiids</taxon>
        <taxon>Lamiales</taxon>
        <taxon>Phrymaceae</taxon>
        <taxon>Erythranthe</taxon>
    </lineage>
</organism>
<dbReference type="EMBL" id="KI630190">
    <property type="protein sequence ID" value="EYU45385.1"/>
    <property type="molecule type" value="Genomic_DNA"/>
</dbReference>
<dbReference type="FunFam" id="1.10.510.10:FF:000627">
    <property type="entry name" value="Os02g0694800 protein"/>
    <property type="match status" value="1"/>
</dbReference>
<feature type="domain" description="Protein kinase" evidence="2">
    <location>
        <begin position="140"/>
        <end position="463"/>
    </location>
</feature>
<proteinExistence type="predicted"/>
<name>A0A022S289_ERYGU</name>
<dbReference type="SUPFAM" id="SSF56112">
    <property type="entry name" value="Protein kinase-like (PK-like)"/>
    <property type="match status" value="1"/>
</dbReference>
<feature type="compositionally biased region" description="Basic and acidic residues" evidence="1">
    <location>
        <begin position="1"/>
        <end position="12"/>
    </location>
</feature>
<evidence type="ECO:0000259" key="2">
    <source>
        <dbReference type="PROSITE" id="PS50011"/>
    </source>
</evidence>
<evidence type="ECO:0000313" key="4">
    <source>
        <dbReference type="Proteomes" id="UP000030748"/>
    </source>
</evidence>
<gene>
    <name evidence="3" type="ORF">MIMGU_mgv1a005830mg</name>
</gene>
<protein>
    <recommendedName>
        <fullName evidence="2">Protein kinase domain-containing protein</fullName>
    </recommendedName>
</protein>
<feature type="region of interest" description="Disordered" evidence="1">
    <location>
        <begin position="1"/>
        <end position="33"/>
    </location>
</feature>
<reference evidence="3 4" key="1">
    <citation type="journal article" date="2013" name="Proc. Natl. Acad. Sci. U.S.A.">
        <title>Fine-scale variation in meiotic recombination in Mimulus inferred from population shotgun sequencing.</title>
        <authorList>
            <person name="Hellsten U."/>
            <person name="Wright K.M."/>
            <person name="Jenkins J."/>
            <person name="Shu S."/>
            <person name="Yuan Y."/>
            <person name="Wessler S.R."/>
            <person name="Schmutz J."/>
            <person name="Willis J.H."/>
            <person name="Rokhsar D.S."/>
        </authorList>
    </citation>
    <scope>NUCLEOTIDE SEQUENCE [LARGE SCALE GENOMIC DNA]</scope>
    <source>
        <strain evidence="4">cv. DUN x IM62</strain>
    </source>
</reference>
<dbReference type="InterPro" id="IPR011009">
    <property type="entry name" value="Kinase-like_dom_sf"/>
</dbReference>
<dbReference type="PANTHER" id="PTHR36796:SF1">
    <property type="entry name" value="PROTEIN KINASE SUPERFAMILY PROTEIN"/>
    <property type="match status" value="1"/>
</dbReference>
<dbReference type="PANTHER" id="PTHR36796">
    <property type="entry name" value="PROTEIN KINASE SUPERFAMILY PROTEIN"/>
    <property type="match status" value="1"/>
</dbReference>
<dbReference type="InterPro" id="IPR000719">
    <property type="entry name" value="Prot_kinase_dom"/>
</dbReference>
<dbReference type="AlphaFoldDB" id="A0A022S289"/>
<dbReference type="Gene3D" id="1.10.510.10">
    <property type="entry name" value="Transferase(Phosphotransferase) domain 1"/>
    <property type="match status" value="1"/>
</dbReference>